<dbReference type="GO" id="GO:0097150">
    <property type="term" value="P:neuronal stem cell population maintenance"/>
    <property type="evidence" value="ECO:0007669"/>
    <property type="project" value="UniProtKB-ARBA"/>
</dbReference>
<sequence>MFPDRISVQMFPTLPLHLTACLLLPILFRAPDATLNVTHAYCTCRGWDWLLSVGTSAQPDPHTLLCKERSIKRGCLLTHCISLGSDITGHYLLALQLQHIPLAGRMAPYSATSIFTTEHNHKAQGIRKMRKPVVEKMRRDRINSSIEQLRMLLEKEFESHHLPSKPEKADILEMAVSFLQQHMATKYAQSSLVQIEGHSKYHQDSLQFVSPKNQSEFPEKLLHNFYEDHSVAVSPPLSPLYQTPTKCTTPGPSKVIWRPF</sequence>
<accession>A0A803JJW2</accession>
<keyword evidence="8" id="KW-0804">Transcription</keyword>
<keyword evidence="7" id="KW-0238">DNA-binding</keyword>
<dbReference type="GO" id="GO:0045596">
    <property type="term" value="P:negative regulation of cell differentiation"/>
    <property type="evidence" value="ECO:0007669"/>
    <property type="project" value="UniProtKB-ARBA"/>
</dbReference>
<evidence type="ECO:0000256" key="13">
    <source>
        <dbReference type="ARBA" id="ARBA00081413"/>
    </source>
</evidence>
<evidence type="ECO:0000256" key="9">
    <source>
        <dbReference type="ARBA" id="ARBA00023242"/>
    </source>
</evidence>
<evidence type="ECO:0000256" key="12">
    <source>
        <dbReference type="ARBA" id="ARBA00072975"/>
    </source>
</evidence>
<proteinExistence type="predicted"/>
<evidence type="ECO:0000256" key="8">
    <source>
        <dbReference type="ARBA" id="ARBA00023163"/>
    </source>
</evidence>
<evidence type="ECO:0000256" key="11">
    <source>
        <dbReference type="ARBA" id="ARBA00060201"/>
    </source>
</evidence>
<protein>
    <recommendedName>
        <fullName evidence="12">Transcription factor HES-5</fullName>
    </recommendedName>
    <alternativeName>
        <fullName evidence="13">Hairy and enhancer of split 5</fullName>
    </alternativeName>
</protein>
<dbReference type="SMART" id="SM00353">
    <property type="entry name" value="HLH"/>
    <property type="match status" value="1"/>
</dbReference>
<feature type="chain" id="PRO_5031232871" description="Transcription factor HES-5" evidence="14">
    <location>
        <begin position="34"/>
        <end position="260"/>
    </location>
</feature>
<gene>
    <name evidence="16" type="primary">LOC116412194</name>
</gene>
<dbReference type="GO" id="GO:0003677">
    <property type="term" value="F:DNA binding"/>
    <property type="evidence" value="ECO:0007669"/>
    <property type="project" value="UniProtKB-KW"/>
</dbReference>
<dbReference type="PANTHER" id="PTHR10985">
    <property type="entry name" value="BASIC HELIX-LOOP-HELIX TRANSCRIPTION FACTOR, HES-RELATED"/>
    <property type="match status" value="1"/>
</dbReference>
<evidence type="ECO:0000256" key="10">
    <source>
        <dbReference type="ARBA" id="ARBA00023791"/>
    </source>
</evidence>
<dbReference type="GO" id="GO:0048513">
    <property type="term" value="P:animal organ development"/>
    <property type="evidence" value="ECO:0007669"/>
    <property type="project" value="UniProtKB-ARBA"/>
</dbReference>
<reference evidence="16" key="1">
    <citation type="journal article" date="2010" name="Science">
        <title>The genome of the Western clawed frog Xenopus tropicalis.</title>
        <authorList>
            <person name="Hellsten U."/>
            <person name="Harland R.M."/>
            <person name="Gilchrist M.J."/>
            <person name="Hendrix D."/>
            <person name="Jurka J."/>
            <person name="Kapitonov V."/>
            <person name="Ovcharenko I."/>
            <person name="Putnam N.H."/>
            <person name="Shu S."/>
            <person name="Taher L."/>
            <person name="Blitz I.L."/>
            <person name="Blumberg B."/>
            <person name="Dichmann D.S."/>
            <person name="Dubchak I."/>
            <person name="Amaya E."/>
            <person name="Detter J.C."/>
            <person name="Fletcher R."/>
            <person name="Gerhard D.S."/>
            <person name="Goodstein D."/>
            <person name="Graves T."/>
            <person name="Grigoriev I.V."/>
            <person name="Grimwood J."/>
            <person name="Kawashima T."/>
            <person name="Lindquist E."/>
            <person name="Lucas S.M."/>
            <person name="Mead P.E."/>
            <person name="Mitros T."/>
            <person name="Ogino H."/>
            <person name="Ohta Y."/>
            <person name="Poliakov A.V."/>
            <person name="Pollet N."/>
            <person name="Robert J."/>
            <person name="Salamov A."/>
            <person name="Sater A.K."/>
            <person name="Schmutz J."/>
            <person name="Terry A."/>
            <person name="Vize P.D."/>
            <person name="Warren W.C."/>
            <person name="Wells D."/>
            <person name="Wills A."/>
            <person name="Wilson R.K."/>
            <person name="Zimmerman L.B."/>
            <person name="Zorn A.M."/>
            <person name="Grainger R."/>
            <person name="Grammer T."/>
            <person name="Khokha M.K."/>
            <person name="Richardson P.M."/>
            <person name="Rokhsar D.S."/>
        </authorList>
    </citation>
    <scope>NUCLEOTIDE SEQUENCE [LARGE SCALE GENOMIC DNA]</scope>
    <source>
        <strain evidence="16">Nigerian</strain>
    </source>
</reference>
<dbReference type="FunFam" id="4.10.280.10:FF:000033">
    <property type="entry name" value="Transcription factor HES-5"/>
    <property type="match status" value="1"/>
</dbReference>
<evidence type="ECO:0000313" key="16">
    <source>
        <dbReference type="Ensembl" id="ENSXETP00000108244"/>
    </source>
</evidence>
<dbReference type="PROSITE" id="PS50888">
    <property type="entry name" value="BHLH"/>
    <property type="match status" value="1"/>
</dbReference>
<dbReference type="Ensembl" id="ENSXETT00000123731">
    <property type="protein sequence ID" value="ENSXETP00000108244"/>
    <property type="gene ID" value="ENSXETG00000037211"/>
</dbReference>
<keyword evidence="4" id="KW-0221">Differentiation</keyword>
<dbReference type="GO" id="GO:0000122">
    <property type="term" value="P:negative regulation of transcription by RNA polymerase II"/>
    <property type="evidence" value="ECO:0007669"/>
    <property type="project" value="UniProtKB-ARBA"/>
</dbReference>
<evidence type="ECO:0000256" key="4">
    <source>
        <dbReference type="ARBA" id="ARBA00022782"/>
    </source>
</evidence>
<comment type="subcellular location">
    <subcellularLocation>
        <location evidence="1">Nucleus</location>
    </subcellularLocation>
</comment>
<comment type="function">
    <text evidence="11">Transcriptional repressor of genes that require a bHLH protein for their transcription. Plays an important role as neurogenesis negative regulator.</text>
</comment>
<dbReference type="GO" id="GO:0030154">
    <property type="term" value="P:cell differentiation"/>
    <property type="evidence" value="ECO:0007669"/>
    <property type="project" value="UniProtKB-KW"/>
</dbReference>
<feature type="signal peptide" evidence="14">
    <location>
        <begin position="1"/>
        <end position="33"/>
    </location>
</feature>
<evidence type="ECO:0000256" key="6">
    <source>
        <dbReference type="ARBA" id="ARBA00023015"/>
    </source>
</evidence>
<evidence type="ECO:0000256" key="1">
    <source>
        <dbReference type="ARBA" id="ARBA00004123"/>
    </source>
</evidence>
<comment type="subunit">
    <text evidence="10">Transcription repression requires formation of a complex with a corepressor protein of the Groucho/TLE family.</text>
</comment>
<dbReference type="GO" id="GO:0005634">
    <property type="term" value="C:nucleus"/>
    <property type="evidence" value="ECO:0007669"/>
    <property type="project" value="UniProtKB-SubCell"/>
</dbReference>
<evidence type="ECO:0000256" key="7">
    <source>
        <dbReference type="ARBA" id="ARBA00023125"/>
    </source>
</evidence>
<evidence type="ECO:0000256" key="14">
    <source>
        <dbReference type="SAM" id="SignalP"/>
    </source>
</evidence>
<reference evidence="16" key="2">
    <citation type="submission" date="2021-03" db="UniProtKB">
        <authorList>
            <consortium name="Ensembl"/>
        </authorList>
    </citation>
    <scope>IDENTIFICATION</scope>
</reference>
<keyword evidence="5" id="KW-0524">Neurogenesis</keyword>
<evidence type="ECO:0000256" key="3">
    <source>
        <dbReference type="ARBA" id="ARBA00022491"/>
    </source>
</evidence>
<keyword evidence="3" id="KW-0678">Repressor</keyword>
<feature type="domain" description="BHLH" evidence="15">
    <location>
        <begin position="126"/>
        <end position="182"/>
    </location>
</feature>
<dbReference type="Gene3D" id="4.10.280.10">
    <property type="entry name" value="Helix-loop-helix DNA-binding domain"/>
    <property type="match status" value="1"/>
</dbReference>
<dbReference type="GO" id="GO:0007399">
    <property type="term" value="P:nervous system development"/>
    <property type="evidence" value="ECO:0007669"/>
    <property type="project" value="UniProtKB-KW"/>
</dbReference>
<keyword evidence="9" id="KW-0539">Nucleus</keyword>
<evidence type="ECO:0000259" key="15">
    <source>
        <dbReference type="PROSITE" id="PS50888"/>
    </source>
</evidence>
<dbReference type="AlphaFoldDB" id="A0A803JJW2"/>
<keyword evidence="6" id="KW-0805">Transcription regulation</keyword>
<keyword evidence="2" id="KW-0217">Developmental protein</keyword>
<evidence type="ECO:0000256" key="5">
    <source>
        <dbReference type="ARBA" id="ARBA00022902"/>
    </source>
</evidence>
<dbReference type="InterPro" id="IPR011598">
    <property type="entry name" value="bHLH_dom"/>
</dbReference>
<dbReference type="Pfam" id="PF00010">
    <property type="entry name" value="HLH"/>
    <property type="match status" value="1"/>
</dbReference>
<evidence type="ECO:0000256" key="2">
    <source>
        <dbReference type="ARBA" id="ARBA00022473"/>
    </source>
</evidence>
<dbReference type="InterPro" id="IPR050370">
    <property type="entry name" value="HES_HEY"/>
</dbReference>
<dbReference type="SUPFAM" id="SSF47459">
    <property type="entry name" value="HLH, helix-loop-helix DNA-binding domain"/>
    <property type="match status" value="1"/>
</dbReference>
<dbReference type="GO" id="GO:0046983">
    <property type="term" value="F:protein dimerization activity"/>
    <property type="evidence" value="ECO:0007669"/>
    <property type="project" value="InterPro"/>
</dbReference>
<name>A0A803JJW2_XENTR</name>
<keyword evidence="14" id="KW-0732">Signal</keyword>
<dbReference type="InterPro" id="IPR036638">
    <property type="entry name" value="HLH_DNA-bd_sf"/>
</dbReference>
<dbReference type="GeneTree" id="ENSGT00940000163190"/>
<organism evidence="16">
    <name type="scientific">Xenopus tropicalis</name>
    <name type="common">Western clawed frog</name>
    <name type="synonym">Silurana tropicalis</name>
    <dbReference type="NCBI Taxonomy" id="8364"/>
    <lineage>
        <taxon>Eukaryota</taxon>
        <taxon>Metazoa</taxon>
        <taxon>Chordata</taxon>
        <taxon>Craniata</taxon>
        <taxon>Vertebrata</taxon>
        <taxon>Euteleostomi</taxon>
        <taxon>Amphibia</taxon>
        <taxon>Batrachia</taxon>
        <taxon>Anura</taxon>
        <taxon>Pipoidea</taxon>
        <taxon>Pipidae</taxon>
        <taxon>Xenopodinae</taxon>
        <taxon>Xenopus</taxon>
        <taxon>Silurana</taxon>
    </lineage>
</organism>
<dbReference type="CDD" id="cd11461">
    <property type="entry name" value="bHLH-O_HES5"/>
    <property type="match status" value="1"/>
</dbReference>
<dbReference type="Bgee" id="ENSXETG00000037211">
    <property type="expression patterns" value="Expressed in neurula embryo and 6 other cell types or tissues"/>
</dbReference>